<proteinExistence type="predicted"/>
<protein>
    <submittedName>
        <fullName evidence="2">Uncharacterized protein</fullName>
    </submittedName>
</protein>
<sequence>MKLIAFSKINLVGLTLAISSSAIAQANSDGRPVYTPNDKIYTKTITPLLNSAPRSLAAQKLAPSSFPDEAEIFCSYDQCIFGLTRGLVFGGDVFGMAYAPLREYFDPNWESGELYIIDVFGGFQILRDVDNKSFMNAQIGYRRISYSNNGNTIADQGISLKVNYSAQITPVFLFGISFATYQANNATTTDSNSILTSSINHANFSKSAGYFYRISQKYPTYQISIPGDLEVANWGSEETGLIAPIRVYAHVEPFYIQNNINFVYDNINLKKQEQNFGIRLAGTSSFESQQGDKAGRYAFLCSLGLDVQTSVFSSTNTTANAEADLPARKWISPYVNIAASWQF</sequence>
<keyword evidence="1" id="KW-0732">Signal</keyword>
<dbReference type="RefSeq" id="WP_130606181.1">
    <property type="nucleotide sequence ID" value="NZ_AP019368.1"/>
</dbReference>
<dbReference type="EMBL" id="AP019368">
    <property type="protein sequence ID" value="BBH52064.1"/>
    <property type="molecule type" value="Genomic_DNA"/>
</dbReference>
<name>A0A4P2VJL2_FLUSA</name>
<dbReference type="OrthoDB" id="5290849at2"/>
<feature type="chain" id="PRO_5020931480" evidence="1">
    <location>
        <begin position="25"/>
        <end position="343"/>
    </location>
</feature>
<accession>A0A4P2VJL2</accession>
<dbReference type="Proteomes" id="UP000291236">
    <property type="component" value="Chromosome"/>
</dbReference>
<reference evidence="2 3" key="1">
    <citation type="submission" date="2018-12" db="EMBL/GenBank/DDBJ databases">
        <title>Rubrispira sanarue gen. nov., sp., nov., a member of the order Silvanigrellales, isolated from a brackish lake in Hamamatsu Japan.</title>
        <authorList>
            <person name="Maejima Y."/>
            <person name="Iino T."/>
            <person name="Muraguchi Y."/>
            <person name="Fukuda K."/>
            <person name="Nojiri H."/>
            <person name="Ohkuma M."/>
            <person name="Moriuchi R."/>
            <person name="Dohra H."/>
            <person name="Kimbara K."/>
            <person name="Shintani M."/>
        </authorList>
    </citation>
    <scope>NUCLEOTIDE SEQUENCE [LARGE SCALE GENOMIC DNA]</scope>
    <source>
        <strain evidence="2 3">RF1110005</strain>
    </source>
</reference>
<evidence type="ECO:0000256" key="1">
    <source>
        <dbReference type="SAM" id="SignalP"/>
    </source>
</evidence>
<evidence type="ECO:0000313" key="2">
    <source>
        <dbReference type="EMBL" id="BBH52064.1"/>
    </source>
</evidence>
<evidence type="ECO:0000313" key="3">
    <source>
        <dbReference type="Proteomes" id="UP000291236"/>
    </source>
</evidence>
<gene>
    <name evidence="2" type="ORF">JCM31447_05010</name>
</gene>
<organism evidence="2 3">
    <name type="scientific">Fluviispira sanaruensis</name>
    <dbReference type="NCBI Taxonomy" id="2493639"/>
    <lineage>
        <taxon>Bacteria</taxon>
        <taxon>Pseudomonadati</taxon>
        <taxon>Bdellovibrionota</taxon>
        <taxon>Oligoflexia</taxon>
        <taxon>Silvanigrellales</taxon>
        <taxon>Silvanigrellaceae</taxon>
        <taxon>Fluviispira</taxon>
    </lineage>
</organism>
<dbReference type="KEGG" id="sbf:JCM31447_05010"/>
<feature type="signal peptide" evidence="1">
    <location>
        <begin position="1"/>
        <end position="24"/>
    </location>
</feature>
<keyword evidence="3" id="KW-1185">Reference proteome</keyword>
<dbReference type="AlphaFoldDB" id="A0A4P2VJL2"/>